<sequence>MNTQLTELLRLLRNMIRTGCIIEVDADKWLCRVATGENQTGWIPWLTMRAGAARTWWKPSIGEQVLLLAIGGELTTAFALPAIYSDENPPPSQSENALVVTFPDGAHFEYDPESSKLLISGIKQLVLVASKEVFFDTPKVRCATLLETPQMSVTQGGTMNGDITHSGGKLSSNGVVVDVHNHSGVKSGGDTSGGPVK</sequence>
<dbReference type="AlphaFoldDB" id="A0ABD7Q088"/>
<dbReference type="InterPro" id="IPR006531">
    <property type="entry name" value="Gp5/Vgr_OB"/>
</dbReference>
<dbReference type="Pfam" id="PF18715">
    <property type="entry name" value="Phage_spike"/>
    <property type="match status" value="1"/>
</dbReference>
<evidence type="ECO:0000259" key="1">
    <source>
        <dbReference type="Pfam" id="PF04717"/>
    </source>
</evidence>
<dbReference type="Pfam" id="PF18946">
    <property type="entry name" value="Apex"/>
    <property type="match status" value="1"/>
</dbReference>
<dbReference type="InterPro" id="IPR013046">
    <property type="entry name" value="GpV/Gp45"/>
</dbReference>
<accession>A0ABD7Q088</accession>
<dbReference type="InterPro" id="IPR040629">
    <property type="entry name" value="Phage_spike"/>
</dbReference>
<organism evidence="3 4">
    <name type="scientific">Hafnia alvei</name>
    <dbReference type="NCBI Taxonomy" id="569"/>
    <lineage>
        <taxon>Bacteria</taxon>
        <taxon>Pseudomonadati</taxon>
        <taxon>Pseudomonadota</taxon>
        <taxon>Gammaproteobacteria</taxon>
        <taxon>Enterobacterales</taxon>
        <taxon>Hafniaceae</taxon>
        <taxon>Hafnia</taxon>
    </lineage>
</organism>
<dbReference type="Gene3D" id="2.40.50.230">
    <property type="entry name" value="Gp5 N-terminal domain"/>
    <property type="match status" value="1"/>
</dbReference>
<evidence type="ECO:0000313" key="3">
    <source>
        <dbReference type="EMBL" id="TBL65692.1"/>
    </source>
</evidence>
<name>A0ABD7Q088_HAFAL</name>
<feature type="domain" description="Gp5/Type VI secretion system Vgr protein OB-fold" evidence="1">
    <location>
        <begin position="17"/>
        <end position="84"/>
    </location>
</feature>
<reference evidence="3 4" key="1">
    <citation type="submission" date="2019-02" db="EMBL/GenBank/DDBJ databases">
        <title>Comparative genomic analysis of the Hafnia genus genomes.</title>
        <authorList>
            <person name="Zhiqiu Y."/>
            <person name="Chao Y."/>
            <person name="Yuhui D."/>
            <person name="Di H."/>
            <person name="Bin L."/>
        </authorList>
    </citation>
    <scope>NUCLEOTIDE SEQUENCE [LARGE SCALE GENOMIC DNA]</scope>
    <source>
        <strain evidence="3 4">PCM_1210</strain>
    </source>
</reference>
<protein>
    <submittedName>
        <fullName evidence="3">Phage baseplate assembly protein V</fullName>
    </submittedName>
</protein>
<evidence type="ECO:0000313" key="4">
    <source>
        <dbReference type="Proteomes" id="UP000291600"/>
    </source>
</evidence>
<dbReference type="Pfam" id="PF04717">
    <property type="entry name" value="Phage_base_V"/>
    <property type="match status" value="1"/>
</dbReference>
<dbReference type="EMBL" id="SITJ01000077">
    <property type="protein sequence ID" value="TBL65692.1"/>
    <property type="molecule type" value="Genomic_DNA"/>
</dbReference>
<gene>
    <name evidence="3" type="ORF">EYY96_19160</name>
</gene>
<dbReference type="Proteomes" id="UP000291600">
    <property type="component" value="Unassembled WGS sequence"/>
</dbReference>
<comment type="caution">
    <text evidence="3">The sequence shown here is derived from an EMBL/GenBank/DDBJ whole genome shotgun (WGS) entry which is preliminary data.</text>
</comment>
<dbReference type="InterPro" id="IPR037026">
    <property type="entry name" value="Vgr_OB-fold_dom_sf"/>
</dbReference>
<evidence type="ECO:0000259" key="2">
    <source>
        <dbReference type="Pfam" id="PF18715"/>
    </source>
</evidence>
<proteinExistence type="predicted"/>
<feature type="domain" description="Phage spike trimer" evidence="2">
    <location>
        <begin position="122"/>
        <end position="173"/>
    </location>
</feature>
<dbReference type="Gene3D" id="6.20.150.10">
    <property type="match status" value="1"/>
</dbReference>
<dbReference type="InterPro" id="IPR044033">
    <property type="entry name" value="GpV-like_apex"/>
</dbReference>
<dbReference type="NCBIfam" id="TIGR01644">
    <property type="entry name" value="phage_P2_V"/>
    <property type="match status" value="1"/>
</dbReference>
<dbReference type="RefSeq" id="WP_130971528.1">
    <property type="nucleotide sequence ID" value="NZ_SITJ01000077.1"/>
</dbReference>